<protein>
    <recommendedName>
        <fullName evidence="5">Glycosyltransferase 61 catalytic domain-containing protein</fullName>
    </recommendedName>
</protein>
<evidence type="ECO:0000313" key="7">
    <source>
        <dbReference type="Proteomes" id="UP001415857"/>
    </source>
</evidence>
<dbReference type="InterPro" id="IPR007657">
    <property type="entry name" value="Glycosyltransferase_61"/>
</dbReference>
<keyword evidence="3" id="KW-0808">Transferase</keyword>
<dbReference type="Pfam" id="PF04577">
    <property type="entry name" value="Glyco_transf_61"/>
    <property type="match status" value="1"/>
</dbReference>
<sequence length="358" mass="40542">MGPNNSATQTIRPYPRKAEESLMGRIKELTLTSGPYSPSCEVHHNAPALVFSAGGYTGNFFHDFNDGFIPLFITVNSLFRDQNIILVITNCKSWWSRKYAELLTRFSRHPIIDMDKETASHCFPSAIVGLISHGPMTVDPTLLPHPKTILDFHNFLESAYSQGNVTLSDKPFETLSHKPRARPQLVLVNRRGNVGRVILNQEELKQAAEDAGFDVTVFEPTHKTRLVDSFRLIHASHAILGVHGAALTHSLFLRPGSVLVQVVPIGTEWLCDTYFAKPAKKLGLKYMEYKIRAEESSLVEKYGKDDIVLKDPKAFVKGNWSNMHTYLKAQDVKLDIHSFQRYLRKAYKQAKRFMNKES</sequence>
<keyword evidence="4" id="KW-0325">Glycoprotein</keyword>
<keyword evidence="7" id="KW-1185">Reference proteome</keyword>
<evidence type="ECO:0000256" key="4">
    <source>
        <dbReference type="ARBA" id="ARBA00023180"/>
    </source>
</evidence>
<dbReference type="PANTHER" id="PTHR20961">
    <property type="entry name" value="GLYCOSYLTRANSFERASE"/>
    <property type="match status" value="1"/>
</dbReference>
<dbReference type="AlphaFoldDB" id="A0AAP0RJD6"/>
<comment type="caution">
    <text evidence="6">The sequence shown here is derived from an EMBL/GenBank/DDBJ whole genome shotgun (WGS) entry which is preliminary data.</text>
</comment>
<name>A0AAP0RJD6_LIQFO</name>
<comment type="subcellular location">
    <subcellularLocation>
        <location evidence="1">Golgi apparatus membrane</location>
        <topology evidence="1">Single-pass type II membrane protein</topology>
    </subcellularLocation>
</comment>
<feature type="domain" description="Glycosyltransferase 61 catalytic" evidence="5">
    <location>
        <begin position="152"/>
        <end position="260"/>
    </location>
</feature>
<accession>A0AAP0RJD6</accession>
<evidence type="ECO:0000256" key="1">
    <source>
        <dbReference type="ARBA" id="ARBA00004323"/>
    </source>
</evidence>
<evidence type="ECO:0000256" key="2">
    <source>
        <dbReference type="ARBA" id="ARBA00022676"/>
    </source>
</evidence>
<dbReference type="EMBL" id="JBBPBK010000010">
    <property type="protein sequence ID" value="KAK9277261.1"/>
    <property type="molecule type" value="Genomic_DNA"/>
</dbReference>
<evidence type="ECO:0000256" key="3">
    <source>
        <dbReference type="ARBA" id="ARBA00022679"/>
    </source>
</evidence>
<dbReference type="GO" id="GO:0000139">
    <property type="term" value="C:Golgi membrane"/>
    <property type="evidence" value="ECO:0007669"/>
    <property type="project" value="UniProtKB-SubCell"/>
</dbReference>
<reference evidence="6 7" key="1">
    <citation type="journal article" date="2024" name="Plant J.">
        <title>Genome sequences and population genomics reveal climatic adaptation and genomic divergence between two closely related sweetgum species.</title>
        <authorList>
            <person name="Xu W.Q."/>
            <person name="Ren C.Q."/>
            <person name="Zhang X.Y."/>
            <person name="Comes H.P."/>
            <person name="Liu X.H."/>
            <person name="Li Y.G."/>
            <person name="Kettle C.J."/>
            <person name="Jalonen R."/>
            <person name="Gaisberger H."/>
            <person name="Ma Y.Z."/>
            <person name="Qiu Y.X."/>
        </authorList>
    </citation>
    <scope>NUCLEOTIDE SEQUENCE [LARGE SCALE GENOMIC DNA]</scope>
    <source>
        <strain evidence="6">Hangzhou</strain>
    </source>
</reference>
<dbReference type="PANTHER" id="PTHR20961:SF86">
    <property type="entry name" value="GLYCOSYLTRANSFERASE FAMILY 61 PROTEIN"/>
    <property type="match status" value="1"/>
</dbReference>
<gene>
    <name evidence="6" type="ORF">L1049_006800</name>
</gene>
<dbReference type="GO" id="GO:0016763">
    <property type="term" value="F:pentosyltransferase activity"/>
    <property type="evidence" value="ECO:0007669"/>
    <property type="project" value="UniProtKB-ARBA"/>
</dbReference>
<evidence type="ECO:0000313" key="6">
    <source>
        <dbReference type="EMBL" id="KAK9277261.1"/>
    </source>
</evidence>
<keyword evidence="2" id="KW-0328">Glycosyltransferase</keyword>
<dbReference type="Proteomes" id="UP001415857">
    <property type="component" value="Unassembled WGS sequence"/>
</dbReference>
<evidence type="ECO:0000259" key="5">
    <source>
        <dbReference type="Pfam" id="PF04577"/>
    </source>
</evidence>
<dbReference type="InterPro" id="IPR049625">
    <property type="entry name" value="Glyco_transf_61_cat"/>
</dbReference>
<proteinExistence type="predicted"/>
<organism evidence="6 7">
    <name type="scientific">Liquidambar formosana</name>
    <name type="common">Formosan gum</name>
    <dbReference type="NCBI Taxonomy" id="63359"/>
    <lineage>
        <taxon>Eukaryota</taxon>
        <taxon>Viridiplantae</taxon>
        <taxon>Streptophyta</taxon>
        <taxon>Embryophyta</taxon>
        <taxon>Tracheophyta</taxon>
        <taxon>Spermatophyta</taxon>
        <taxon>Magnoliopsida</taxon>
        <taxon>eudicotyledons</taxon>
        <taxon>Gunneridae</taxon>
        <taxon>Pentapetalae</taxon>
        <taxon>Saxifragales</taxon>
        <taxon>Altingiaceae</taxon>
        <taxon>Liquidambar</taxon>
    </lineage>
</organism>